<proteinExistence type="predicted"/>
<organism evidence="1">
    <name type="scientific">Arundo donax</name>
    <name type="common">Giant reed</name>
    <name type="synonym">Donax arundinaceus</name>
    <dbReference type="NCBI Taxonomy" id="35708"/>
    <lineage>
        <taxon>Eukaryota</taxon>
        <taxon>Viridiplantae</taxon>
        <taxon>Streptophyta</taxon>
        <taxon>Embryophyta</taxon>
        <taxon>Tracheophyta</taxon>
        <taxon>Spermatophyta</taxon>
        <taxon>Magnoliopsida</taxon>
        <taxon>Liliopsida</taxon>
        <taxon>Poales</taxon>
        <taxon>Poaceae</taxon>
        <taxon>PACMAD clade</taxon>
        <taxon>Arundinoideae</taxon>
        <taxon>Arundineae</taxon>
        <taxon>Arundo</taxon>
    </lineage>
</organism>
<evidence type="ECO:0000313" key="1">
    <source>
        <dbReference type="EMBL" id="JAD22994.1"/>
    </source>
</evidence>
<sequence>MCNELTVQSKSEWTDECMTADYHMIIAVTRSFLDLVDMISQLAEHTKNKHN</sequence>
<dbReference type="EMBL" id="GBRH01274901">
    <property type="protein sequence ID" value="JAD22994.1"/>
    <property type="molecule type" value="Transcribed_RNA"/>
</dbReference>
<reference evidence="1" key="2">
    <citation type="journal article" date="2015" name="Data Brief">
        <title>Shoot transcriptome of the giant reed, Arundo donax.</title>
        <authorList>
            <person name="Barrero R.A."/>
            <person name="Guerrero F.D."/>
            <person name="Moolhuijzen P."/>
            <person name="Goolsby J.A."/>
            <person name="Tidwell J."/>
            <person name="Bellgard S.E."/>
            <person name="Bellgard M.I."/>
        </authorList>
    </citation>
    <scope>NUCLEOTIDE SEQUENCE</scope>
    <source>
        <tissue evidence="1">Shoot tissue taken approximately 20 cm above the soil surface</tissue>
    </source>
</reference>
<accession>A0A0A8YAN7</accession>
<dbReference type="AlphaFoldDB" id="A0A0A8YAN7"/>
<name>A0A0A8YAN7_ARUDO</name>
<reference evidence="1" key="1">
    <citation type="submission" date="2014-09" db="EMBL/GenBank/DDBJ databases">
        <authorList>
            <person name="Magalhaes I.L.F."/>
            <person name="Oliveira U."/>
            <person name="Santos F.R."/>
            <person name="Vidigal T.H.D.A."/>
            <person name="Brescovit A.D."/>
            <person name="Santos A.J."/>
        </authorList>
    </citation>
    <scope>NUCLEOTIDE SEQUENCE</scope>
    <source>
        <tissue evidence="1">Shoot tissue taken approximately 20 cm above the soil surface</tissue>
    </source>
</reference>
<protein>
    <submittedName>
        <fullName evidence="1">Uncharacterized protein</fullName>
    </submittedName>
</protein>